<proteinExistence type="predicted"/>
<dbReference type="InterPro" id="IPR023168">
    <property type="entry name" value="GatB_Yqey_C_2"/>
</dbReference>
<comment type="catalytic activity">
    <reaction evidence="6">
        <text>L-glutamyl-tRNA(Gln) + L-glutamine + ATP + H2O = L-glutaminyl-tRNA(Gln) + L-glutamate + ADP + phosphate + H(+)</text>
        <dbReference type="Rhea" id="RHEA:17521"/>
        <dbReference type="Rhea" id="RHEA-COMP:9681"/>
        <dbReference type="Rhea" id="RHEA-COMP:9684"/>
        <dbReference type="ChEBI" id="CHEBI:15377"/>
        <dbReference type="ChEBI" id="CHEBI:15378"/>
        <dbReference type="ChEBI" id="CHEBI:29985"/>
        <dbReference type="ChEBI" id="CHEBI:30616"/>
        <dbReference type="ChEBI" id="CHEBI:43474"/>
        <dbReference type="ChEBI" id="CHEBI:58359"/>
        <dbReference type="ChEBI" id="CHEBI:78520"/>
        <dbReference type="ChEBI" id="CHEBI:78521"/>
        <dbReference type="ChEBI" id="CHEBI:456216"/>
    </reaction>
</comment>
<dbReference type="GO" id="GO:0016884">
    <property type="term" value="F:carbon-nitrogen ligase activity, with glutamine as amido-N-donor"/>
    <property type="evidence" value="ECO:0007669"/>
    <property type="project" value="InterPro"/>
</dbReference>
<accession>A0A0F9BM66</accession>
<dbReference type="SMART" id="SM00845">
    <property type="entry name" value="GatB_Yqey"/>
    <property type="match status" value="1"/>
</dbReference>
<dbReference type="FunFam" id="1.10.10.410:FF:000001">
    <property type="entry name" value="Aspartyl/glutamyl-tRNA(Asn/Gln) amidotransferase subunit B"/>
    <property type="match status" value="1"/>
</dbReference>
<gene>
    <name evidence="8" type="ORF">LCGC14_2510460</name>
</gene>
<evidence type="ECO:0000256" key="1">
    <source>
        <dbReference type="ARBA" id="ARBA00022598"/>
    </source>
</evidence>
<evidence type="ECO:0000313" key="8">
    <source>
        <dbReference type="EMBL" id="KKL14957.1"/>
    </source>
</evidence>
<dbReference type="Gene3D" id="1.10.10.410">
    <property type="match status" value="1"/>
</dbReference>
<feature type="non-terminal residue" evidence="8">
    <location>
        <position position="1"/>
    </location>
</feature>
<evidence type="ECO:0000256" key="3">
    <source>
        <dbReference type="ARBA" id="ARBA00022840"/>
    </source>
</evidence>
<dbReference type="EMBL" id="LAZR01040250">
    <property type="protein sequence ID" value="KKL14957.1"/>
    <property type="molecule type" value="Genomic_DNA"/>
</dbReference>
<keyword evidence="1" id="KW-0436">Ligase</keyword>
<sequence length="68" mass="7175">EERGMKQVTDTSAIEAAVDEIIAANPAQVEKAKQNPKLAGWFVGQVMKATGGKANPKAVNEIVAQRLG</sequence>
<evidence type="ECO:0000256" key="5">
    <source>
        <dbReference type="ARBA" id="ARBA00047380"/>
    </source>
</evidence>
<organism evidence="8">
    <name type="scientific">marine sediment metagenome</name>
    <dbReference type="NCBI Taxonomy" id="412755"/>
    <lineage>
        <taxon>unclassified sequences</taxon>
        <taxon>metagenomes</taxon>
        <taxon>ecological metagenomes</taxon>
    </lineage>
</organism>
<dbReference type="GO" id="GO:0005524">
    <property type="term" value="F:ATP binding"/>
    <property type="evidence" value="ECO:0007669"/>
    <property type="project" value="UniProtKB-KW"/>
</dbReference>
<comment type="caution">
    <text evidence="8">The sequence shown here is derived from an EMBL/GenBank/DDBJ whole genome shotgun (WGS) entry which is preliminary data.</text>
</comment>
<dbReference type="AlphaFoldDB" id="A0A0F9BM66"/>
<dbReference type="InterPro" id="IPR003789">
    <property type="entry name" value="Asn/Gln_tRNA_amidoTrase-B-like"/>
</dbReference>
<dbReference type="Pfam" id="PF02637">
    <property type="entry name" value="GatB_Yqey"/>
    <property type="match status" value="1"/>
</dbReference>
<comment type="catalytic activity">
    <reaction evidence="5">
        <text>L-aspartyl-tRNA(Asn) + L-glutamine + ATP + H2O = L-asparaginyl-tRNA(Asn) + L-glutamate + ADP + phosphate + 2 H(+)</text>
        <dbReference type="Rhea" id="RHEA:14513"/>
        <dbReference type="Rhea" id="RHEA-COMP:9674"/>
        <dbReference type="Rhea" id="RHEA-COMP:9677"/>
        <dbReference type="ChEBI" id="CHEBI:15377"/>
        <dbReference type="ChEBI" id="CHEBI:15378"/>
        <dbReference type="ChEBI" id="CHEBI:29985"/>
        <dbReference type="ChEBI" id="CHEBI:30616"/>
        <dbReference type="ChEBI" id="CHEBI:43474"/>
        <dbReference type="ChEBI" id="CHEBI:58359"/>
        <dbReference type="ChEBI" id="CHEBI:78515"/>
        <dbReference type="ChEBI" id="CHEBI:78516"/>
        <dbReference type="ChEBI" id="CHEBI:456216"/>
    </reaction>
</comment>
<evidence type="ECO:0000256" key="4">
    <source>
        <dbReference type="ARBA" id="ARBA00022917"/>
    </source>
</evidence>
<dbReference type="InterPro" id="IPR018027">
    <property type="entry name" value="Asn/Gln_amidotransferase"/>
</dbReference>
<feature type="domain" description="Asn/Gln amidotransferase" evidence="7">
    <location>
        <begin position="1"/>
        <end position="67"/>
    </location>
</feature>
<keyword evidence="3" id="KW-0067">ATP-binding</keyword>
<evidence type="ECO:0000256" key="2">
    <source>
        <dbReference type="ARBA" id="ARBA00022741"/>
    </source>
</evidence>
<dbReference type="SUPFAM" id="SSF89095">
    <property type="entry name" value="GatB/YqeY motif"/>
    <property type="match status" value="1"/>
</dbReference>
<dbReference type="GO" id="GO:0006412">
    <property type="term" value="P:translation"/>
    <property type="evidence" value="ECO:0007669"/>
    <property type="project" value="UniProtKB-KW"/>
</dbReference>
<keyword evidence="2" id="KW-0547">Nucleotide-binding</keyword>
<evidence type="ECO:0000256" key="6">
    <source>
        <dbReference type="ARBA" id="ARBA00047913"/>
    </source>
</evidence>
<name>A0A0F9BM66_9ZZZZ</name>
<keyword evidence="4" id="KW-0648">Protein biosynthesis</keyword>
<reference evidence="8" key="1">
    <citation type="journal article" date="2015" name="Nature">
        <title>Complex archaea that bridge the gap between prokaryotes and eukaryotes.</title>
        <authorList>
            <person name="Spang A."/>
            <person name="Saw J.H."/>
            <person name="Jorgensen S.L."/>
            <person name="Zaremba-Niedzwiedzka K."/>
            <person name="Martijn J."/>
            <person name="Lind A.E."/>
            <person name="van Eijk R."/>
            <person name="Schleper C."/>
            <person name="Guy L."/>
            <person name="Ettema T.J."/>
        </authorList>
    </citation>
    <scope>NUCLEOTIDE SEQUENCE</scope>
</reference>
<protein>
    <recommendedName>
        <fullName evidence="7">Asn/Gln amidotransferase domain-containing protein</fullName>
    </recommendedName>
</protein>
<evidence type="ECO:0000259" key="7">
    <source>
        <dbReference type="SMART" id="SM00845"/>
    </source>
</evidence>